<keyword evidence="1" id="KW-0472">Membrane</keyword>
<keyword evidence="1" id="KW-0812">Transmembrane</keyword>
<dbReference type="VEuPathDB" id="TriTrypDB:BSAL_90170"/>
<dbReference type="Proteomes" id="UP000051952">
    <property type="component" value="Unassembled WGS sequence"/>
</dbReference>
<reference evidence="3" key="1">
    <citation type="submission" date="2015-09" db="EMBL/GenBank/DDBJ databases">
        <authorList>
            <consortium name="Pathogen Informatics"/>
        </authorList>
    </citation>
    <scope>NUCLEOTIDE SEQUENCE [LARGE SCALE GENOMIC DNA]</scope>
    <source>
        <strain evidence="3">Lake Konstanz</strain>
    </source>
</reference>
<feature type="transmembrane region" description="Helical" evidence="1">
    <location>
        <begin position="51"/>
        <end position="71"/>
    </location>
</feature>
<name>A0A0S4J6W3_BODSA</name>
<keyword evidence="3" id="KW-1185">Reference proteome</keyword>
<evidence type="ECO:0000313" key="3">
    <source>
        <dbReference type="Proteomes" id="UP000051952"/>
    </source>
</evidence>
<dbReference type="AlphaFoldDB" id="A0A0S4J6W3"/>
<evidence type="ECO:0000256" key="1">
    <source>
        <dbReference type="SAM" id="Phobius"/>
    </source>
</evidence>
<evidence type="ECO:0000313" key="2">
    <source>
        <dbReference type="EMBL" id="CUG85582.1"/>
    </source>
</evidence>
<organism evidence="2 3">
    <name type="scientific">Bodo saltans</name>
    <name type="common">Flagellated protozoan</name>
    <dbReference type="NCBI Taxonomy" id="75058"/>
    <lineage>
        <taxon>Eukaryota</taxon>
        <taxon>Discoba</taxon>
        <taxon>Euglenozoa</taxon>
        <taxon>Kinetoplastea</taxon>
        <taxon>Metakinetoplastina</taxon>
        <taxon>Eubodonida</taxon>
        <taxon>Bodonidae</taxon>
        <taxon>Bodo</taxon>
    </lineage>
</organism>
<dbReference type="EMBL" id="CYKH01001174">
    <property type="protein sequence ID" value="CUG85582.1"/>
    <property type="molecule type" value="Genomic_DNA"/>
</dbReference>
<gene>
    <name evidence="2" type="ORF">BSAL_90170</name>
</gene>
<keyword evidence="1" id="KW-1133">Transmembrane helix</keyword>
<sequence>MILFRSTLPIKSVDTKTFRSFCFFFVCLIGFLLPNLQKCHQFVNTFSENCSSLFGLLTILSASTVFIALLVPHVGK</sequence>
<protein>
    <submittedName>
        <fullName evidence="2">GPI-anchored surface protein, putative</fullName>
    </submittedName>
</protein>
<accession>A0A0S4J6W3</accession>
<proteinExistence type="predicted"/>